<protein>
    <submittedName>
        <fullName evidence="2">Nuclear transport factor 2 family protein</fullName>
    </submittedName>
</protein>
<sequence length="136" mass="14930">MEIAMTTSNVSALQELAARYGDAWNSHDLDAIMSMHSEDTSYHFHGLGGPHHGLQAVRAAFAKEMALIENMRFNFRAMLFGEIHFVFEAIVTGITTAGVDVSFDMVGLLIVNDGLIVTNDLYADLVALQGQLQRKS</sequence>
<dbReference type="Gene3D" id="3.10.450.50">
    <property type="match status" value="1"/>
</dbReference>
<feature type="domain" description="SnoaL-like" evidence="1">
    <location>
        <begin position="18"/>
        <end position="117"/>
    </location>
</feature>
<dbReference type="InterPro" id="IPR037401">
    <property type="entry name" value="SnoaL-like"/>
</dbReference>
<evidence type="ECO:0000259" key="1">
    <source>
        <dbReference type="Pfam" id="PF12680"/>
    </source>
</evidence>
<evidence type="ECO:0000313" key="3">
    <source>
        <dbReference type="Proteomes" id="UP000290365"/>
    </source>
</evidence>
<reference evidence="2 3" key="1">
    <citation type="submission" date="2019-01" db="EMBL/GenBank/DDBJ databases">
        <title>Ktedonosporobacter rubrisoli SCAWS-G2.</title>
        <authorList>
            <person name="Huang Y."/>
            <person name="Yan B."/>
        </authorList>
    </citation>
    <scope>NUCLEOTIDE SEQUENCE [LARGE SCALE GENOMIC DNA]</scope>
    <source>
        <strain evidence="2 3">SCAWS-G2</strain>
    </source>
</reference>
<accession>A0A4P6K3Q8</accession>
<evidence type="ECO:0000313" key="2">
    <source>
        <dbReference type="EMBL" id="QBD82907.1"/>
    </source>
</evidence>
<dbReference type="OrthoDB" id="13610at2"/>
<keyword evidence="3" id="KW-1185">Reference proteome</keyword>
<dbReference type="SUPFAM" id="SSF54427">
    <property type="entry name" value="NTF2-like"/>
    <property type="match status" value="1"/>
</dbReference>
<dbReference type="KEGG" id="kbs:EPA93_45875"/>
<name>A0A4P6K3Q8_KTERU</name>
<proteinExistence type="predicted"/>
<dbReference type="AlphaFoldDB" id="A0A4P6K3Q8"/>
<organism evidence="2 3">
    <name type="scientific">Ktedonosporobacter rubrisoli</name>
    <dbReference type="NCBI Taxonomy" id="2509675"/>
    <lineage>
        <taxon>Bacteria</taxon>
        <taxon>Bacillati</taxon>
        <taxon>Chloroflexota</taxon>
        <taxon>Ktedonobacteria</taxon>
        <taxon>Ktedonobacterales</taxon>
        <taxon>Ktedonosporobacteraceae</taxon>
        <taxon>Ktedonosporobacter</taxon>
    </lineage>
</organism>
<dbReference type="Pfam" id="PF12680">
    <property type="entry name" value="SnoaL_2"/>
    <property type="match status" value="1"/>
</dbReference>
<gene>
    <name evidence="2" type="ORF">EPA93_45875</name>
</gene>
<dbReference type="EMBL" id="CP035758">
    <property type="protein sequence ID" value="QBD82907.1"/>
    <property type="molecule type" value="Genomic_DNA"/>
</dbReference>
<dbReference type="InterPro" id="IPR032710">
    <property type="entry name" value="NTF2-like_dom_sf"/>
</dbReference>
<dbReference type="Proteomes" id="UP000290365">
    <property type="component" value="Chromosome"/>
</dbReference>